<dbReference type="InterPro" id="IPR000160">
    <property type="entry name" value="GGDEF_dom"/>
</dbReference>
<dbReference type="NCBIfam" id="TIGR00254">
    <property type="entry name" value="GGDEF"/>
    <property type="match status" value="1"/>
</dbReference>
<evidence type="ECO:0000313" key="4">
    <source>
        <dbReference type="EMBL" id="AEK63779.1"/>
    </source>
</evidence>
<dbReference type="SUPFAM" id="SSF55073">
    <property type="entry name" value="Nucleotide cyclase"/>
    <property type="match status" value="1"/>
</dbReference>
<evidence type="ECO:0000313" key="5">
    <source>
        <dbReference type="Proteomes" id="UP000008392"/>
    </source>
</evidence>
<dbReference type="Pfam" id="PF00990">
    <property type="entry name" value="GGDEF"/>
    <property type="match status" value="1"/>
</dbReference>
<dbReference type="KEGG" id="cfu:CFU_3956"/>
<dbReference type="STRING" id="1005048.CFU_3956"/>
<dbReference type="eggNOG" id="COG2203">
    <property type="taxonomic scope" value="Bacteria"/>
</dbReference>
<reference evidence="4 5" key="5">
    <citation type="journal article" date="2011" name="ISME J.">
        <title>Dual transcriptional profiling of a bacterial/fungal confrontation: Collimonas fungivorans versus Aspergillus niger.</title>
        <authorList>
            <person name="Mela F."/>
            <person name="Fritsche K."/>
            <person name="de Boer W."/>
            <person name="van Veen J.A."/>
            <person name="de Graaff L.H."/>
            <person name="van den Berg M."/>
            <person name="Leveau J.H."/>
        </authorList>
    </citation>
    <scope>NUCLEOTIDE SEQUENCE [LARGE SCALE GENOMIC DNA]</scope>
    <source>
        <strain evidence="4 5">Ter331</strain>
    </source>
</reference>
<dbReference type="InterPro" id="IPR043128">
    <property type="entry name" value="Rev_trsase/Diguanyl_cyclase"/>
</dbReference>
<reference evidence="4 5" key="3">
    <citation type="journal article" date="2008" name="FEMS Microbiol. Ecol.">
        <title>Identification and characterization of genes underlying chitinolysis in Collimonas fungivorans Ter331.</title>
        <authorList>
            <person name="Fritsche K."/>
            <person name="de Boer W."/>
            <person name="Gerards S."/>
            <person name="van den Berg M."/>
            <person name="van Veen J.A."/>
            <person name="Leveau J.H."/>
        </authorList>
    </citation>
    <scope>NUCLEOTIDE SEQUENCE [LARGE SCALE GENOMIC DNA]</scope>
    <source>
        <strain evidence="4 5">Ter331</strain>
    </source>
</reference>
<reference evidence="5" key="6">
    <citation type="submission" date="2011-05" db="EMBL/GenBank/DDBJ databases">
        <title>Complete sequence of Collimonas fungivorans Ter331.</title>
        <authorList>
            <person name="Leveau J.H."/>
        </authorList>
    </citation>
    <scope>NUCLEOTIDE SEQUENCE [LARGE SCALE GENOMIC DNA]</scope>
    <source>
        <strain evidence="5">Ter331</strain>
    </source>
</reference>
<dbReference type="PANTHER" id="PTHR45138:SF9">
    <property type="entry name" value="DIGUANYLATE CYCLASE DGCM-RELATED"/>
    <property type="match status" value="1"/>
</dbReference>
<organism evidence="4 5">
    <name type="scientific">Collimonas fungivorans (strain Ter331)</name>
    <dbReference type="NCBI Taxonomy" id="1005048"/>
    <lineage>
        <taxon>Bacteria</taxon>
        <taxon>Pseudomonadati</taxon>
        <taxon>Pseudomonadota</taxon>
        <taxon>Betaproteobacteria</taxon>
        <taxon>Burkholderiales</taxon>
        <taxon>Oxalobacteraceae</taxon>
        <taxon>Collimonas</taxon>
    </lineage>
</organism>
<dbReference type="AlphaFoldDB" id="G0AF52"/>
<evidence type="ECO:0000259" key="3">
    <source>
        <dbReference type="PROSITE" id="PS50887"/>
    </source>
</evidence>
<dbReference type="EMBL" id="CP002745">
    <property type="protein sequence ID" value="AEK63779.1"/>
    <property type="molecule type" value="Genomic_DNA"/>
</dbReference>
<feature type="domain" description="GGDEF" evidence="3">
    <location>
        <begin position="248"/>
        <end position="376"/>
    </location>
</feature>
<dbReference type="InterPro" id="IPR050469">
    <property type="entry name" value="Diguanylate_Cyclase"/>
</dbReference>
<reference evidence="4 5" key="4">
    <citation type="journal article" date="2010" name="Environ. Microbiol.">
        <title>The bacterial genus Collimonas: mycophagy, weathering and other adaptive solutions to life in oligotrophic soil environments.</title>
        <authorList>
            <person name="Leveau J.H."/>
            <person name="Uroz S."/>
            <person name="de Boer W."/>
        </authorList>
    </citation>
    <scope>NUCLEOTIDE SEQUENCE [LARGE SCALE GENOMIC DNA]</scope>
    <source>
        <strain evidence="4 5">Ter331</strain>
    </source>
</reference>
<dbReference type="EC" id="2.7.7.65" evidence="1"/>
<dbReference type="eggNOG" id="COG2199">
    <property type="taxonomic scope" value="Bacteria"/>
</dbReference>
<dbReference type="PANTHER" id="PTHR45138">
    <property type="entry name" value="REGULATORY COMPONENTS OF SENSORY TRANSDUCTION SYSTEM"/>
    <property type="match status" value="1"/>
</dbReference>
<dbReference type="GO" id="GO:0052621">
    <property type="term" value="F:diguanylate cyclase activity"/>
    <property type="evidence" value="ECO:0007669"/>
    <property type="project" value="UniProtKB-EC"/>
</dbReference>
<accession>G0AF52</accession>
<reference evidence="4 5" key="2">
    <citation type="journal article" date="2006" name="J. Microbiol. Methods">
        <title>Genomic flank-sequencing of plasposon insertion sites for rapid identification of functional genes.</title>
        <authorList>
            <person name="Leveau J.H."/>
            <person name="Gerards S."/>
            <person name="Fritsche K."/>
            <person name="Zondag G."/>
            <person name="van Veen J.A."/>
        </authorList>
    </citation>
    <scope>NUCLEOTIDE SEQUENCE [LARGE SCALE GENOMIC DNA]</scope>
    <source>
        <strain evidence="4 5">Ter331</strain>
    </source>
</reference>
<protein>
    <recommendedName>
        <fullName evidence="1">diguanylate cyclase</fullName>
        <ecNumber evidence="1">2.7.7.65</ecNumber>
    </recommendedName>
</protein>
<dbReference type="RefSeq" id="WP_014007931.1">
    <property type="nucleotide sequence ID" value="NC_015856.1"/>
</dbReference>
<keyword evidence="5" id="KW-1185">Reference proteome</keyword>
<dbReference type="Gene3D" id="3.30.70.270">
    <property type="match status" value="1"/>
</dbReference>
<reference evidence="4 5" key="1">
    <citation type="journal article" date="2004" name="Environ. Microbiol.">
        <title>Phylogeny-function analysis of (meta)genomic libraries: screening for expression of ribosomal RNA genes by large-insert library fluorescent in situ hybridization (LIL-FISH).</title>
        <authorList>
            <person name="Leveau J.H."/>
            <person name="Gerards S."/>
            <person name="de Boer W."/>
            <person name="van Veen J.A."/>
        </authorList>
    </citation>
    <scope>NUCLEOTIDE SEQUENCE [LARGE SCALE GENOMIC DNA]</scope>
    <source>
        <strain evidence="4 5">Ter331</strain>
    </source>
</reference>
<dbReference type="Proteomes" id="UP000008392">
    <property type="component" value="Chromosome"/>
</dbReference>
<proteinExistence type="predicted"/>
<evidence type="ECO:0000256" key="2">
    <source>
        <dbReference type="ARBA" id="ARBA00034247"/>
    </source>
</evidence>
<evidence type="ECO:0000256" key="1">
    <source>
        <dbReference type="ARBA" id="ARBA00012528"/>
    </source>
</evidence>
<name>G0AF52_COLFT</name>
<dbReference type="InterPro" id="IPR029787">
    <property type="entry name" value="Nucleotide_cyclase"/>
</dbReference>
<dbReference type="HOGENOM" id="CLU_735109_0_0_4"/>
<dbReference type="SMART" id="SM00267">
    <property type="entry name" value="GGDEF"/>
    <property type="match status" value="1"/>
</dbReference>
<dbReference type="CDD" id="cd01949">
    <property type="entry name" value="GGDEF"/>
    <property type="match status" value="1"/>
</dbReference>
<gene>
    <name evidence="4" type="ordered locus">CFU_3956</name>
</gene>
<comment type="catalytic activity">
    <reaction evidence="2">
        <text>2 GTP = 3',3'-c-di-GMP + 2 diphosphate</text>
        <dbReference type="Rhea" id="RHEA:24898"/>
        <dbReference type="ChEBI" id="CHEBI:33019"/>
        <dbReference type="ChEBI" id="CHEBI:37565"/>
        <dbReference type="ChEBI" id="CHEBI:58805"/>
        <dbReference type="EC" id="2.7.7.65"/>
    </reaction>
</comment>
<dbReference type="PROSITE" id="PS50887">
    <property type="entry name" value="GGDEF"/>
    <property type="match status" value="1"/>
</dbReference>
<sequence length="376" mass="41437">MKLNLFPSWAQRTAAPVPLAEVVDAAAGKQSAPATTAPALNDEQLALVGVLHQLLQTLPQAYSGRESVKRLCQMVLPASPHIRLVWVGFCQDDSEATIKPAAIVGKALDESDNWQLAKDCFDYVAPFAQVADWEAGHDSDFHALFTPWQAHPERCSAKAALAIPLRSEKARMHGMMVFYADSEDYFSETGFASFQAFGHVCEVIWKQSNLSHLLTRQAQLDSLTGLLTRRRIVHVYEEAVAATVVDESPLSILYCQLDDFHKINDLYGWAVADNILAAFAKDTGAQLRKTDSGGRWNATEFLYVLPATDTVDADNLAETFLGHFKHHPVNIENWSIRLALSIGVATYGADGRGLDELIHYATQHLRSSSTSAEDEL</sequence>